<dbReference type="PROSITE" id="PS01236">
    <property type="entry name" value="PDXT_SNO_1"/>
    <property type="match status" value="1"/>
</dbReference>
<dbReference type="PROSITE" id="PS51130">
    <property type="entry name" value="PDXT_SNO_2"/>
    <property type="match status" value="1"/>
</dbReference>
<feature type="binding site" evidence="10 12">
    <location>
        <begin position="134"/>
        <end position="135"/>
    </location>
    <ligand>
        <name>L-glutamine</name>
        <dbReference type="ChEBI" id="CHEBI:58359"/>
    </ligand>
</feature>
<comment type="catalytic activity">
    <reaction evidence="7 10">
        <text>L-glutamine + H2O = L-glutamate + NH4(+)</text>
        <dbReference type="Rhea" id="RHEA:15889"/>
        <dbReference type="ChEBI" id="CHEBI:15377"/>
        <dbReference type="ChEBI" id="CHEBI:28938"/>
        <dbReference type="ChEBI" id="CHEBI:29985"/>
        <dbReference type="ChEBI" id="CHEBI:58359"/>
        <dbReference type="EC" id="3.5.1.2"/>
    </reaction>
</comment>
<evidence type="ECO:0000256" key="4">
    <source>
        <dbReference type="ARBA" id="ARBA00022962"/>
    </source>
</evidence>
<dbReference type="GO" id="GO:0004359">
    <property type="term" value="F:glutaminase activity"/>
    <property type="evidence" value="ECO:0007669"/>
    <property type="project" value="UniProtKB-UniRule"/>
</dbReference>
<dbReference type="PROSITE" id="PS51273">
    <property type="entry name" value="GATASE_TYPE_1"/>
    <property type="match status" value="1"/>
</dbReference>
<evidence type="ECO:0000256" key="10">
    <source>
        <dbReference type="HAMAP-Rule" id="MF_01615"/>
    </source>
</evidence>
<dbReference type="GO" id="GO:0005829">
    <property type="term" value="C:cytosol"/>
    <property type="evidence" value="ECO:0007669"/>
    <property type="project" value="TreeGrafter"/>
</dbReference>
<keyword evidence="5 10" id="KW-0456">Lyase</keyword>
<comment type="function">
    <text evidence="8 10">Catalyzes the hydrolysis of glutamine to glutamate and ammonia as part of the biosynthesis of pyridoxal 5'-phosphate. The resulting ammonia molecule is channeled to the active site of PdxS.</text>
</comment>
<organism evidence="13 14">
    <name type="scientific">Capillibacterium thermochitinicola</name>
    <dbReference type="NCBI Taxonomy" id="2699427"/>
    <lineage>
        <taxon>Bacteria</taxon>
        <taxon>Bacillati</taxon>
        <taxon>Bacillota</taxon>
        <taxon>Capillibacterium</taxon>
    </lineage>
</organism>
<evidence type="ECO:0000256" key="1">
    <source>
        <dbReference type="ARBA" id="ARBA00008345"/>
    </source>
</evidence>
<gene>
    <name evidence="10 13" type="primary">pdxT</name>
    <name evidence="13" type="ORF">G5B42_00890</name>
</gene>
<dbReference type="RefSeq" id="WP_181338562.1">
    <property type="nucleotide sequence ID" value="NZ_JAAKDE010000002.1"/>
</dbReference>
<evidence type="ECO:0000256" key="7">
    <source>
        <dbReference type="ARBA" id="ARBA00049534"/>
    </source>
</evidence>
<evidence type="ECO:0000313" key="14">
    <source>
        <dbReference type="Proteomes" id="UP000657177"/>
    </source>
</evidence>
<dbReference type="PANTHER" id="PTHR31559:SF0">
    <property type="entry name" value="PYRIDOXAL 5'-PHOSPHATE SYNTHASE SUBUNIT SNO1-RELATED"/>
    <property type="match status" value="1"/>
</dbReference>
<evidence type="ECO:0000256" key="12">
    <source>
        <dbReference type="PIRSR" id="PIRSR005639-2"/>
    </source>
</evidence>
<dbReference type="GO" id="GO:0006543">
    <property type="term" value="P:L-glutamine catabolic process"/>
    <property type="evidence" value="ECO:0007669"/>
    <property type="project" value="UniProtKB-UniRule"/>
</dbReference>
<comment type="similarity">
    <text evidence="1 10">Belongs to the glutaminase PdxT/SNO family.</text>
</comment>
<protein>
    <recommendedName>
        <fullName evidence="10">Pyridoxal 5'-phosphate synthase subunit PdxT</fullName>
        <ecNumber evidence="10">4.3.3.6</ecNumber>
    </recommendedName>
    <alternativeName>
        <fullName evidence="10">Pdx2</fullName>
    </alternativeName>
    <alternativeName>
        <fullName evidence="10">Pyridoxal 5'-phosphate synthase glutaminase subunit</fullName>
        <ecNumber evidence="10">3.5.1.2</ecNumber>
    </alternativeName>
</protein>
<dbReference type="InterPro" id="IPR029062">
    <property type="entry name" value="Class_I_gatase-like"/>
</dbReference>
<evidence type="ECO:0000313" key="13">
    <source>
        <dbReference type="EMBL" id="MBA2132114.1"/>
    </source>
</evidence>
<dbReference type="AlphaFoldDB" id="A0A8J6HZQ5"/>
<evidence type="ECO:0000256" key="5">
    <source>
        <dbReference type="ARBA" id="ARBA00023239"/>
    </source>
</evidence>
<feature type="active site" description="Charge relay system" evidence="10 11">
    <location>
        <position position="170"/>
    </location>
</feature>
<evidence type="ECO:0000256" key="6">
    <source>
        <dbReference type="ARBA" id="ARBA00047992"/>
    </source>
</evidence>
<feature type="active site" description="Nucleophile" evidence="10 11">
    <location>
        <position position="78"/>
    </location>
</feature>
<dbReference type="EC" id="3.5.1.2" evidence="10"/>
<dbReference type="Pfam" id="PF01174">
    <property type="entry name" value="SNO"/>
    <property type="match status" value="1"/>
</dbReference>
<dbReference type="Proteomes" id="UP000657177">
    <property type="component" value="Unassembled WGS sequence"/>
</dbReference>
<feature type="active site" description="Charge relay system" evidence="10 11">
    <location>
        <position position="172"/>
    </location>
</feature>
<dbReference type="InterPro" id="IPR002161">
    <property type="entry name" value="PdxT/SNO"/>
</dbReference>
<proteinExistence type="inferred from homology"/>
<feature type="binding site" evidence="10 12">
    <location>
        <position position="105"/>
    </location>
    <ligand>
        <name>L-glutamine</name>
        <dbReference type="ChEBI" id="CHEBI:58359"/>
    </ligand>
</feature>
<dbReference type="EC" id="4.3.3.6" evidence="10"/>
<evidence type="ECO:0000256" key="11">
    <source>
        <dbReference type="PIRSR" id="PIRSR005639-1"/>
    </source>
</evidence>
<keyword evidence="14" id="KW-1185">Reference proteome</keyword>
<reference evidence="13" key="1">
    <citation type="submission" date="2020-06" db="EMBL/GenBank/DDBJ databases">
        <title>Novel chitinolytic bacterium.</title>
        <authorList>
            <person name="Ungkulpasvich U."/>
            <person name="Kosugi A."/>
            <person name="Uke A."/>
        </authorList>
    </citation>
    <scope>NUCLEOTIDE SEQUENCE</scope>
    <source>
        <strain evidence="13">UUS1-1</strain>
    </source>
</reference>
<comment type="caution">
    <text evidence="13">The sequence shown here is derived from an EMBL/GenBank/DDBJ whole genome shotgun (WGS) entry which is preliminary data.</text>
</comment>
<feature type="binding site" evidence="10 12">
    <location>
        <begin position="46"/>
        <end position="48"/>
    </location>
    <ligand>
        <name>L-glutamine</name>
        <dbReference type="ChEBI" id="CHEBI:58359"/>
    </ligand>
</feature>
<evidence type="ECO:0000256" key="8">
    <source>
        <dbReference type="ARBA" id="ARBA00054599"/>
    </source>
</evidence>
<accession>A0A8J6HZQ5</accession>
<dbReference type="PANTHER" id="PTHR31559">
    <property type="entry name" value="PYRIDOXAL 5'-PHOSPHATE SYNTHASE SUBUNIT SNO"/>
    <property type="match status" value="1"/>
</dbReference>
<dbReference type="HAMAP" id="MF_01615">
    <property type="entry name" value="PdxT"/>
    <property type="match status" value="1"/>
</dbReference>
<sequence length="192" mass="20813">MKIGVLALQGAVREHVWALQACGAETVTVKGREDLAGLDGLVIPGGESTTVGKLLKRFQLWDAVRERAQAGMGIFGTCTGMILLAKGRAGDNEPRLGLIECEVVRNAFGRQVDSFETELAVPVLGEQPFPAVFIRAPYLINPGRQVEVLATLDGKIVLARQGKILAGAFHPELTGDLRLHRYFHDLLRCGED</sequence>
<dbReference type="CDD" id="cd01749">
    <property type="entry name" value="GATase1_PB"/>
    <property type="match status" value="1"/>
</dbReference>
<keyword evidence="4 10" id="KW-0315">Glutamine amidotransferase</keyword>
<dbReference type="UniPathway" id="UPA00245"/>
<evidence type="ECO:0000256" key="3">
    <source>
        <dbReference type="ARBA" id="ARBA00022898"/>
    </source>
</evidence>
<evidence type="ECO:0000256" key="2">
    <source>
        <dbReference type="ARBA" id="ARBA00022801"/>
    </source>
</evidence>
<comment type="catalytic activity">
    <reaction evidence="6 10">
        <text>aldehydo-D-ribose 5-phosphate + D-glyceraldehyde 3-phosphate + L-glutamine = pyridoxal 5'-phosphate + L-glutamate + phosphate + 3 H2O + H(+)</text>
        <dbReference type="Rhea" id="RHEA:31507"/>
        <dbReference type="ChEBI" id="CHEBI:15377"/>
        <dbReference type="ChEBI" id="CHEBI:15378"/>
        <dbReference type="ChEBI" id="CHEBI:29985"/>
        <dbReference type="ChEBI" id="CHEBI:43474"/>
        <dbReference type="ChEBI" id="CHEBI:58273"/>
        <dbReference type="ChEBI" id="CHEBI:58359"/>
        <dbReference type="ChEBI" id="CHEBI:59776"/>
        <dbReference type="ChEBI" id="CHEBI:597326"/>
        <dbReference type="EC" id="4.3.3.6"/>
    </reaction>
</comment>
<keyword evidence="3 10" id="KW-0663">Pyridoxal phosphate</keyword>
<dbReference type="PIRSF" id="PIRSF005639">
    <property type="entry name" value="Glut_amidoT_SNO"/>
    <property type="match status" value="1"/>
</dbReference>
<dbReference type="EMBL" id="JAAKDE010000002">
    <property type="protein sequence ID" value="MBA2132114.1"/>
    <property type="molecule type" value="Genomic_DNA"/>
</dbReference>
<dbReference type="GO" id="GO:0036381">
    <property type="term" value="F:pyridoxal 5'-phosphate synthase (glutamine hydrolysing) activity"/>
    <property type="evidence" value="ECO:0007669"/>
    <property type="project" value="UniProtKB-UniRule"/>
</dbReference>
<dbReference type="GO" id="GO:0008614">
    <property type="term" value="P:pyridoxine metabolic process"/>
    <property type="evidence" value="ECO:0007669"/>
    <property type="project" value="TreeGrafter"/>
</dbReference>
<dbReference type="FunFam" id="3.40.50.880:FF:000010">
    <property type="entry name" value="uncharacterized protein LOC100176842 isoform X2"/>
    <property type="match status" value="1"/>
</dbReference>
<dbReference type="GO" id="GO:0042823">
    <property type="term" value="P:pyridoxal phosphate biosynthetic process"/>
    <property type="evidence" value="ECO:0007669"/>
    <property type="project" value="UniProtKB-UniRule"/>
</dbReference>
<dbReference type="Gene3D" id="3.40.50.880">
    <property type="match status" value="1"/>
</dbReference>
<dbReference type="SUPFAM" id="SSF52317">
    <property type="entry name" value="Class I glutamine amidotransferase-like"/>
    <property type="match status" value="1"/>
</dbReference>
<dbReference type="NCBIfam" id="TIGR03800">
    <property type="entry name" value="PLP_synth_Pdx2"/>
    <property type="match status" value="1"/>
</dbReference>
<evidence type="ECO:0000256" key="9">
    <source>
        <dbReference type="ARBA" id="ARBA00064749"/>
    </source>
</evidence>
<comment type="pathway">
    <text evidence="10">Cofactor biosynthesis; pyridoxal 5'-phosphate biosynthesis.</text>
</comment>
<name>A0A8J6HZQ5_9FIRM</name>
<keyword evidence="2 10" id="KW-0378">Hydrolase</keyword>
<comment type="subunit">
    <text evidence="9 10">In the presence of PdxS, forms a dodecamer of heterodimers. Only shows activity in the heterodimer.</text>
</comment>
<dbReference type="GO" id="GO:1903600">
    <property type="term" value="C:glutaminase complex"/>
    <property type="evidence" value="ECO:0007669"/>
    <property type="project" value="TreeGrafter"/>
</dbReference>
<dbReference type="InterPro" id="IPR021196">
    <property type="entry name" value="PdxT/SNO_CS"/>
</dbReference>